<evidence type="ECO:0000256" key="1">
    <source>
        <dbReference type="SAM" id="MobiDB-lite"/>
    </source>
</evidence>
<dbReference type="Gene3D" id="2.60.40.2620">
    <property type="entry name" value="Fimbrillin-like"/>
    <property type="match status" value="1"/>
</dbReference>
<dbReference type="Pfam" id="PF13149">
    <property type="entry name" value="Mfa_like_1"/>
    <property type="match status" value="1"/>
</dbReference>
<dbReference type="InterPro" id="IPR025049">
    <property type="entry name" value="Mfa-like_1"/>
</dbReference>
<accession>A0A415HRD0</accession>
<dbReference type="InterPro" id="IPR042278">
    <property type="entry name" value="Mfa-like_1_N"/>
</dbReference>
<name>A0A415HRD0_9BACE</name>
<dbReference type="RefSeq" id="WP_118407827.1">
    <property type="nucleotide sequence ID" value="NZ_QROC01000013.1"/>
</dbReference>
<dbReference type="EMBL" id="QROC01000013">
    <property type="protein sequence ID" value="RHK96446.1"/>
    <property type="molecule type" value="Genomic_DNA"/>
</dbReference>
<dbReference type="AlphaFoldDB" id="A0A415HRD0"/>
<feature type="region of interest" description="Disordered" evidence="1">
    <location>
        <begin position="282"/>
        <end position="309"/>
    </location>
</feature>
<protein>
    <recommendedName>
        <fullName evidence="4">Fimbrillin family protein</fullName>
    </recommendedName>
</protein>
<reference evidence="2 3" key="1">
    <citation type="submission" date="2018-08" db="EMBL/GenBank/DDBJ databases">
        <title>A genome reference for cultivated species of the human gut microbiota.</title>
        <authorList>
            <person name="Zou Y."/>
            <person name="Xue W."/>
            <person name="Luo G."/>
        </authorList>
    </citation>
    <scope>NUCLEOTIDE SEQUENCE [LARGE SCALE GENOMIC DNA]</scope>
    <source>
        <strain evidence="2 3">AF39-6AC</strain>
    </source>
</reference>
<gene>
    <name evidence="2" type="ORF">DW042_11850</name>
</gene>
<evidence type="ECO:0000313" key="3">
    <source>
        <dbReference type="Proteomes" id="UP000284417"/>
    </source>
</evidence>
<dbReference type="CDD" id="cd13120">
    <property type="entry name" value="BF2867_like_N"/>
    <property type="match status" value="1"/>
</dbReference>
<proteinExistence type="predicted"/>
<dbReference type="PROSITE" id="PS51257">
    <property type="entry name" value="PROKAR_LIPOPROTEIN"/>
    <property type="match status" value="1"/>
</dbReference>
<dbReference type="Gene3D" id="2.60.40.2630">
    <property type="match status" value="1"/>
</dbReference>
<evidence type="ECO:0008006" key="4">
    <source>
        <dbReference type="Google" id="ProtNLM"/>
    </source>
</evidence>
<dbReference type="CDD" id="cd13121">
    <property type="entry name" value="BF2867_like_C"/>
    <property type="match status" value="1"/>
</dbReference>
<feature type="compositionally biased region" description="Gly residues" evidence="1">
    <location>
        <begin position="284"/>
        <end position="302"/>
    </location>
</feature>
<dbReference type="Proteomes" id="UP000284417">
    <property type="component" value="Unassembled WGS sequence"/>
</dbReference>
<sequence length="618" mass="66711">MKLKHLFFLAVTGTLAVACSEVNENSLTDGDGQRMLRTISSGNDRFSTRLNSETSEWENGDAIGIYMFDTEDKNVLNDALNVKYTTIGEGLTVNFSSDPGIAIYDMPTNFVAYYPHATSAEVIDATAALYKVDISDQSNGISAHDLMWAKAANQSTESLLAGGLAFTFHHQLVLLRVNITNENVSNVTSVTVGGINTTATFNLIDGTLNNIGTQKSVALQKKDNKSFIGIMLPTEELKNKLSLTILADGGKYQYTVPETSKIDKFVAGNEYTFDITVGKETSGEVGGGSGSNTPWGDGGNEEGNGDKVSENEAIPADYAQKAITAETDLSTVLSGASGKAALVFAANADGYTFSDVMVVPEAVTELLLIGDTEEQVKVNLKQIQYTGLQKIALNNLDITGDNSTALLTNSETAQLAVDAVIELKKCNFTSMKTICDWPSGDANAQNLIAAMIIDDCIFANMQNVFNDYVSKVITITNSTLYNMTERAIYMKGTSAVILTVENCTLVDLGKTPFESRATNGNLYYKNNISACFVTSSPNLAYKMNVKEFFGNYAAAVTEDGQLAVVNIHNKAVDTNNFPDAWTDTSKTVAELFEDAANGNFKLKIDAQVGDPRWYKNAR</sequence>
<organism evidence="2 3">
    <name type="scientific">Bacteroides xylanisolvens</name>
    <dbReference type="NCBI Taxonomy" id="371601"/>
    <lineage>
        <taxon>Bacteria</taxon>
        <taxon>Pseudomonadati</taxon>
        <taxon>Bacteroidota</taxon>
        <taxon>Bacteroidia</taxon>
        <taxon>Bacteroidales</taxon>
        <taxon>Bacteroidaceae</taxon>
        <taxon>Bacteroides</taxon>
    </lineage>
</organism>
<evidence type="ECO:0000313" key="2">
    <source>
        <dbReference type="EMBL" id="RHK96446.1"/>
    </source>
</evidence>
<comment type="caution">
    <text evidence="2">The sequence shown here is derived from an EMBL/GenBank/DDBJ whole genome shotgun (WGS) entry which is preliminary data.</text>
</comment>